<name>A0ABT2SZT4_9FIRM</name>
<evidence type="ECO:0000313" key="3">
    <source>
        <dbReference type="Proteomes" id="UP001652432"/>
    </source>
</evidence>
<dbReference type="GO" id="GO:0008237">
    <property type="term" value="F:metallopeptidase activity"/>
    <property type="evidence" value="ECO:0007669"/>
    <property type="project" value="UniProtKB-KW"/>
</dbReference>
<protein>
    <submittedName>
        <fullName evidence="2">PrsW family intramembrane metalloprotease</fullName>
    </submittedName>
</protein>
<evidence type="ECO:0000313" key="2">
    <source>
        <dbReference type="EMBL" id="MCU6743503.1"/>
    </source>
</evidence>
<reference evidence="2 3" key="1">
    <citation type="journal article" date="2021" name="ISME Commun">
        <title>Automated analysis of genomic sequences facilitates high-throughput and comprehensive description of bacteria.</title>
        <authorList>
            <person name="Hitch T.C.A."/>
        </authorList>
    </citation>
    <scope>NUCLEOTIDE SEQUENCE [LARGE SCALE GENOMIC DNA]</scope>
    <source>
        <strain evidence="2 3">Sanger_18</strain>
    </source>
</reference>
<comment type="caution">
    <text evidence="2">The sequence shown here is derived from an EMBL/GenBank/DDBJ whole genome shotgun (WGS) entry which is preliminary data.</text>
</comment>
<gene>
    <name evidence="2" type="ORF">OCV77_03120</name>
</gene>
<feature type="transmembrane region" description="Helical" evidence="1">
    <location>
        <begin position="153"/>
        <end position="173"/>
    </location>
</feature>
<evidence type="ECO:0000256" key="1">
    <source>
        <dbReference type="SAM" id="Phobius"/>
    </source>
</evidence>
<keyword evidence="2" id="KW-0482">Metalloprotease</keyword>
<dbReference type="EMBL" id="JAOQKJ010000002">
    <property type="protein sequence ID" value="MCU6743503.1"/>
    <property type="molecule type" value="Genomic_DNA"/>
</dbReference>
<keyword evidence="1" id="KW-1133">Transmembrane helix</keyword>
<feature type="transmembrane region" description="Helical" evidence="1">
    <location>
        <begin position="185"/>
        <end position="202"/>
    </location>
</feature>
<dbReference type="Pfam" id="PF13367">
    <property type="entry name" value="PrsW-protease"/>
    <property type="match status" value="1"/>
</dbReference>
<keyword evidence="1" id="KW-0812">Transmembrane</keyword>
<feature type="transmembrane region" description="Helical" evidence="1">
    <location>
        <begin position="120"/>
        <end position="141"/>
    </location>
</feature>
<proteinExistence type="predicted"/>
<dbReference type="InterPro" id="IPR026898">
    <property type="entry name" value="PrsW"/>
</dbReference>
<sequence>MTYIENVFICMVSPLLIGALCMGKRKISFFFFCFAGMSACMLSAYINTFFAALYKADAFVAAAEIAPVVEEVMKFLPLLFFLLIFEPEPGKIKTAAMIVGLSFATFENVCYLIQNGAEYFSFIFFRGFGTGAMHVICSAIVGDGLAYAWQRAWLKIAGTCGLLGAAITFHATYNLLIAYGGAAQYIAYALPVMILAAGKLIFKKR</sequence>
<feature type="transmembrane region" description="Helical" evidence="1">
    <location>
        <begin position="59"/>
        <end position="83"/>
    </location>
</feature>
<feature type="transmembrane region" description="Helical" evidence="1">
    <location>
        <begin position="6"/>
        <end position="22"/>
    </location>
</feature>
<accession>A0ABT2SZT4</accession>
<organism evidence="2 3">
    <name type="scientific">Suilimivivens aceti</name>
    <dbReference type="NCBI Taxonomy" id="2981774"/>
    <lineage>
        <taxon>Bacteria</taxon>
        <taxon>Bacillati</taxon>
        <taxon>Bacillota</taxon>
        <taxon>Clostridia</taxon>
        <taxon>Lachnospirales</taxon>
        <taxon>Lachnospiraceae</taxon>
        <taxon>Suilimivivens</taxon>
    </lineage>
</organism>
<keyword evidence="3" id="KW-1185">Reference proteome</keyword>
<keyword evidence="2" id="KW-0378">Hydrolase</keyword>
<keyword evidence="1" id="KW-0472">Membrane</keyword>
<dbReference type="RefSeq" id="WP_262573255.1">
    <property type="nucleotide sequence ID" value="NZ_JAOQKJ010000002.1"/>
</dbReference>
<dbReference type="Proteomes" id="UP001652432">
    <property type="component" value="Unassembled WGS sequence"/>
</dbReference>
<keyword evidence="2" id="KW-0645">Protease</keyword>
<feature type="transmembrane region" description="Helical" evidence="1">
    <location>
        <begin position="29"/>
        <end position="53"/>
    </location>
</feature>
<feature type="transmembrane region" description="Helical" evidence="1">
    <location>
        <begin position="95"/>
        <end position="114"/>
    </location>
</feature>